<reference evidence="12 13" key="1">
    <citation type="submission" date="2016-09" db="EMBL/GenBank/DDBJ databases">
        <title>The draft genome of Dichanthelium oligosanthes: A C3 panicoid grass species.</title>
        <authorList>
            <person name="Studer A.J."/>
            <person name="Schnable J.C."/>
            <person name="Brutnell T.P."/>
        </authorList>
    </citation>
    <scope>NUCLEOTIDE SEQUENCE [LARGE SCALE GENOMIC DNA]</scope>
    <source>
        <strain evidence="13">cv. Kellogg 1175</strain>
        <tissue evidence="12">Leaf</tissue>
    </source>
</reference>
<dbReference type="GO" id="GO:0008270">
    <property type="term" value="F:zinc ion binding"/>
    <property type="evidence" value="ECO:0007669"/>
    <property type="project" value="UniProtKB-KW"/>
</dbReference>
<comment type="subcellular location">
    <subcellularLocation>
        <location evidence="1">Membrane</location>
    </subcellularLocation>
</comment>
<evidence type="ECO:0000256" key="9">
    <source>
        <dbReference type="SAM" id="MobiDB-lite"/>
    </source>
</evidence>
<evidence type="ECO:0000256" key="4">
    <source>
        <dbReference type="ARBA" id="ARBA00022771"/>
    </source>
</evidence>
<proteinExistence type="predicted"/>
<sequence>MAAALAAGAAWCLSIVAAGWSASRGDTTEDSARGLCGLAQVDIRALPASPYQHRVVGPAAGGVTCSVCLEEVRGGEMVRSLPECRHLFHVGCIDPWLHSHVTCPLCRVRVLPGILGKYAVLHRIRPLGMFGPAQPMARVAQPVVGSPMHSGNHPPCLPAKTGFAPVPNIDWKEPADPTEYRRSRISCTGSPTSEPAA</sequence>
<dbReference type="PROSITE" id="PS50089">
    <property type="entry name" value="ZF_RING_2"/>
    <property type="match status" value="1"/>
</dbReference>
<evidence type="ECO:0000256" key="8">
    <source>
        <dbReference type="PROSITE-ProRule" id="PRU00175"/>
    </source>
</evidence>
<evidence type="ECO:0000313" key="12">
    <source>
        <dbReference type="EMBL" id="OEL12634.1"/>
    </source>
</evidence>
<dbReference type="OrthoDB" id="8062037at2759"/>
<evidence type="ECO:0000256" key="6">
    <source>
        <dbReference type="ARBA" id="ARBA00022989"/>
    </source>
</evidence>
<dbReference type="CDD" id="cd16454">
    <property type="entry name" value="RING-H2_PA-TM-RING"/>
    <property type="match status" value="1"/>
</dbReference>
<evidence type="ECO:0000256" key="3">
    <source>
        <dbReference type="ARBA" id="ARBA00022723"/>
    </source>
</evidence>
<dbReference type="InterPro" id="IPR001841">
    <property type="entry name" value="Znf_RING"/>
</dbReference>
<feature type="region of interest" description="Disordered" evidence="9">
    <location>
        <begin position="172"/>
        <end position="197"/>
    </location>
</feature>
<keyword evidence="10" id="KW-0732">Signal</keyword>
<feature type="chain" id="PRO_5009187009" description="RING-type domain-containing protein" evidence="10">
    <location>
        <begin position="26"/>
        <end position="197"/>
    </location>
</feature>
<keyword evidence="3" id="KW-0479">Metal-binding</keyword>
<evidence type="ECO:0000259" key="11">
    <source>
        <dbReference type="PROSITE" id="PS50089"/>
    </source>
</evidence>
<feature type="compositionally biased region" description="Polar residues" evidence="9">
    <location>
        <begin position="185"/>
        <end position="197"/>
    </location>
</feature>
<organism evidence="12 13">
    <name type="scientific">Dichanthelium oligosanthes</name>
    <dbReference type="NCBI Taxonomy" id="888268"/>
    <lineage>
        <taxon>Eukaryota</taxon>
        <taxon>Viridiplantae</taxon>
        <taxon>Streptophyta</taxon>
        <taxon>Embryophyta</taxon>
        <taxon>Tracheophyta</taxon>
        <taxon>Spermatophyta</taxon>
        <taxon>Magnoliopsida</taxon>
        <taxon>Liliopsida</taxon>
        <taxon>Poales</taxon>
        <taxon>Poaceae</taxon>
        <taxon>PACMAD clade</taxon>
        <taxon>Panicoideae</taxon>
        <taxon>Panicodae</taxon>
        <taxon>Paniceae</taxon>
        <taxon>Dichantheliinae</taxon>
        <taxon>Dichanthelium</taxon>
    </lineage>
</organism>
<evidence type="ECO:0000256" key="1">
    <source>
        <dbReference type="ARBA" id="ARBA00004370"/>
    </source>
</evidence>
<dbReference type="EMBL" id="LWDX02076414">
    <property type="protein sequence ID" value="OEL12634.1"/>
    <property type="molecule type" value="Genomic_DNA"/>
</dbReference>
<keyword evidence="5" id="KW-0862">Zinc</keyword>
<keyword evidence="7" id="KW-0472">Membrane</keyword>
<evidence type="ECO:0000256" key="10">
    <source>
        <dbReference type="SAM" id="SignalP"/>
    </source>
</evidence>
<feature type="domain" description="RING-type" evidence="11">
    <location>
        <begin position="65"/>
        <end position="107"/>
    </location>
</feature>
<evidence type="ECO:0000256" key="2">
    <source>
        <dbReference type="ARBA" id="ARBA00022692"/>
    </source>
</evidence>
<accession>A0A1E5UID9</accession>
<evidence type="ECO:0000313" key="13">
    <source>
        <dbReference type="Proteomes" id="UP000095767"/>
    </source>
</evidence>
<dbReference type="AlphaFoldDB" id="A0A1E5UID9"/>
<dbReference type="STRING" id="888268.A0A1E5UID9"/>
<dbReference type="SMART" id="SM00184">
    <property type="entry name" value="RING"/>
    <property type="match status" value="1"/>
</dbReference>
<dbReference type="GO" id="GO:0016020">
    <property type="term" value="C:membrane"/>
    <property type="evidence" value="ECO:0007669"/>
    <property type="project" value="UniProtKB-SubCell"/>
</dbReference>
<dbReference type="SUPFAM" id="SSF57850">
    <property type="entry name" value="RING/U-box"/>
    <property type="match status" value="1"/>
</dbReference>
<keyword evidence="6" id="KW-1133">Transmembrane helix</keyword>
<dbReference type="InterPro" id="IPR013083">
    <property type="entry name" value="Znf_RING/FYVE/PHD"/>
</dbReference>
<feature type="compositionally biased region" description="Basic and acidic residues" evidence="9">
    <location>
        <begin position="172"/>
        <end position="182"/>
    </location>
</feature>
<evidence type="ECO:0000256" key="7">
    <source>
        <dbReference type="ARBA" id="ARBA00023136"/>
    </source>
</evidence>
<name>A0A1E5UID9_9POAL</name>
<evidence type="ECO:0000256" key="5">
    <source>
        <dbReference type="ARBA" id="ARBA00022833"/>
    </source>
</evidence>
<dbReference type="Pfam" id="PF13639">
    <property type="entry name" value="zf-RING_2"/>
    <property type="match status" value="1"/>
</dbReference>
<keyword evidence="4 8" id="KW-0863">Zinc-finger</keyword>
<dbReference type="PANTHER" id="PTHR46539">
    <property type="entry name" value="E3 UBIQUITIN-PROTEIN LIGASE ATL42"/>
    <property type="match status" value="1"/>
</dbReference>
<dbReference type="Gene3D" id="3.30.40.10">
    <property type="entry name" value="Zinc/RING finger domain, C3HC4 (zinc finger)"/>
    <property type="match status" value="1"/>
</dbReference>
<dbReference type="Proteomes" id="UP000095767">
    <property type="component" value="Unassembled WGS sequence"/>
</dbReference>
<dbReference type="PANTHER" id="PTHR46539:SF25">
    <property type="entry name" value="(WILD MALAYSIAN BANANA) HYPOTHETICAL PROTEIN"/>
    <property type="match status" value="1"/>
</dbReference>
<keyword evidence="2" id="KW-0812">Transmembrane</keyword>
<gene>
    <name evidence="12" type="ORF">BAE44_0026346</name>
</gene>
<comment type="caution">
    <text evidence="12">The sequence shown here is derived from an EMBL/GenBank/DDBJ whole genome shotgun (WGS) entry which is preliminary data.</text>
</comment>
<protein>
    <recommendedName>
        <fullName evidence="11">RING-type domain-containing protein</fullName>
    </recommendedName>
</protein>
<keyword evidence="13" id="KW-1185">Reference proteome</keyword>
<feature type="signal peptide" evidence="10">
    <location>
        <begin position="1"/>
        <end position="25"/>
    </location>
</feature>